<evidence type="ECO:0000256" key="5">
    <source>
        <dbReference type="ARBA" id="ARBA00022588"/>
    </source>
</evidence>
<dbReference type="Pfam" id="PF02014">
    <property type="entry name" value="Reeler"/>
    <property type="match status" value="1"/>
</dbReference>
<reference evidence="10" key="1">
    <citation type="submission" date="2015-12" db="EMBL/GenBank/DDBJ databases">
        <title>De novo transcriptome assembly of four potential Pierce s Disease insect vectors from Arizona vineyards.</title>
        <authorList>
            <person name="Tassone E.E."/>
        </authorList>
    </citation>
    <scope>NUCLEOTIDE SEQUENCE</scope>
</reference>
<comment type="similarity">
    <text evidence="2">Belongs to the insect defense protein family.</text>
</comment>
<dbReference type="EMBL" id="GEDC01012923">
    <property type="protein sequence ID" value="JAS24375.1"/>
    <property type="molecule type" value="Transcribed_RNA"/>
</dbReference>
<accession>A0A1B6DFI8</accession>
<dbReference type="InterPro" id="IPR051237">
    <property type="entry name" value="Ferric-chelate_Red/DefProt"/>
</dbReference>
<keyword evidence="7" id="KW-0391">Immunity</keyword>
<dbReference type="GO" id="GO:0016020">
    <property type="term" value="C:membrane"/>
    <property type="evidence" value="ECO:0007669"/>
    <property type="project" value="TreeGrafter"/>
</dbReference>
<dbReference type="PANTHER" id="PTHR45828:SF9">
    <property type="entry name" value="CELL WALL INTEGRITY AND STRESS RESPONSE COMPONENT 4-LIKE-RELATED"/>
    <property type="match status" value="1"/>
</dbReference>
<comment type="subcellular location">
    <subcellularLocation>
        <location evidence="1">Secreted</location>
    </subcellularLocation>
</comment>
<evidence type="ECO:0000256" key="8">
    <source>
        <dbReference type="ARBA" id="ARBA00023022"/>
    </source>
</evidence>
<keyword evidence="5" id="KW-0399">Innate immunity</keyword>
<evidence type="ECO:0000256" key="3">
    <source>
        <dbReference type="ARBA" id="ARBA00022525"/>
    </source>
</evidence>
<keyword evidence="8" id="KW-0044">Antibiotic</keyword>
<name>A0A1B6DFI8_9HEMI</name>
<protein>
    <recommendedName>
        <fullName evidence="9">Reelin domain-containing protein</fullName>
    </recommendedName>
</protein>
<dbReference type="GO" id="GO:0042742">
    <property type="term" value="P:defense response to bacterium"/>
    <property type="evidence" value="ECO:0007669"/>
    <property type="project" value="UniProtKB-KW"/>
</dbReference>
<keyword evidence="4" id="KW-0929">Antimicrobial</keyword>
<dbReference type="AlphaFoldDB" id="A0A1B6DFI8"/>
<keyword evidence="3" id="KW-0964">Secreted</keyword>
<dbReference type="GO" id="GO:0005576">
    <property type="term" value="C:extracellular region"/>
    <property type="evidence" value="ECO:0007669"/>
    <property type="project" value="UniProtKB-SubCell"/>
</dbReference>
<proteinExistence type="inferred from homology"/>
<feature type="domain" description="Reelin" evidence="9">
    <location>
        <begin position="14"/>
        <end position="172"/>
    </location>
</feature>
<keyword evidence="6" id="KW-0732">Signal</keyword>
<evidence type="ECO:0000256" key="4">
    <source>
        <dbReference type="ARBA" id="ARBA00022529"/>
    </source>
</evidence>
<dbReference type="Gene3D" id="2.60.40.4060">
    <property type="entry name" value="Reeler domain"/>
    <property type="match status" value="1"/>
</dbReference>
<evidence type="ECO:0000313" key="10">
    <source>
        <dbReference type="EMBL" id="JAS24375.1"/>
    </source>
</evidence>
<dbReference type="PANTHER" id="PTHR45828">
    <property type="entry name" value="CYTOCHROME B561/FERRIC REDUCTASE TRANSMEMBRANE"/>
    <property type="match status" value="1"/>
</dbReference>
<evidence type="ECO:0000256" key="2">
    <source>
        <dbReference type="ARBA" id="ARBA00008501"/>
    </source>
</evidence>
<dbReference type="GO" id="GO:0045087">
    <property type="term" value="P:innate immune response"/>
    <property type="evidence" value="ECO:0007669"/>
    <property type="project" value="UniProtKB-KW"/>
</dbReference>
<evidence type="ECO:0000259" key="9">
    <source>
        <dbReference type="PROSITE" id="PS51019"/>
    </source>
</evidence>
<sequence>MADYTYLLIPALVCQAVLGRPDGADKEACLTMIPGHDYIESQKTAPPYIFEVDDLRPSVDQKLTFTIRSKSEDNKIGGFMVQARDLEFISNPFGTFDPVEGSIKVFDCLARFNSTATHTEPSPKDSVSMTWNPPKGHKGPFRFYTTVAKTREIFWVSEPSPVVKYVEISEDF</sequence>
<evidence type="ECO:0000256" key="6">
    <source>
        <dbReference type="ARBA" id="ARBA00022729"/>
    </source>
</evidence>
<evidence type="ECO:0000256" key="7">
    <source>
        <dbReference type="ARBA" id="ARBA00022859"/>
    </source>
</evidence>
<gene>
    <name evidence="10" type="ORF">g.79</name>
</gene>
<dbReference type="PROSITE" id="PS51019">
    <property type="entry name" value="REELIN"/>
    <property type="match status" value="1"/>
</dbReference>
<organism evidence="10">
    <name type="scientific">Clastoptera arizonana</name>
    <name type="common">Arizona spittle bug</name>
    <dbReference type="NCBI Taxonomy" id="38151"/>
    <lineage>
        <taxon>Eukaryota</taxon>
        <taxon>Metazoa</taxon>
        <taxon>Ecdysozoa</taxon>
        <taxon>Arthropoda</taxon>
        <taxon>Hexapoda</taxon>
        <taxon>Insecta</taxon>
        <taxon>Pterygota</taxon>
        <taxon>Neoptera</taxon>
        <taxon>Paraneoptera</taxon>
        <taxon>Hemiptera</taxon>
        <taxon>Auchenorrhyncha</taxon>
        <taxon>Cercopoidea</taxon>
        <taxon>Clastopteridae</taxon>
        <taxon>Clastoptera</taxon>
    </lineage>
</organism>
<dbReference type="CDD" id="cd08544">
    <property type="entry name" value="Reeler"/>
    <property type="match status" value="1"/>
</dbReference>
<dbReference type="InterPro" id="IPR002861">
    <property type="entry name" value="Reeler_dom"/>
</dbReference>
<dbReference type="InterPro" id="IPR042307">
    <property type="entry name" value="Reeler_sf"/>
</dbReference>
<evidence type="ECO:0000256" key="1">
    <source>
        <dbReference type="ARBA" id="ARBA00004613"/>
    </source>
</evidence>